<organism evidence="1">
    <name type="scientific">marine sediment metagenome</name>
    <dbReference type="NCBI Taxonomy" id="412755"/>
    <lineage>
        <taxon>unclassified sequences</taxon>
        <taxon>metagenomes</taxon>
        <taxon>ecological metagenomes</taxon>
    </lineage>
</organism>
<sequence>MQQNEAWNAALMMGMMNLMNAGRVPERLDVEEIKEAFTRHFREMELKKERASEEWKDTIDAVGTLLKGLMPNAGPSDDFMRKYEAAVQKKEERDREAWVGFGMLVAENRKRKNFELVMIEHQGRQIIENFYKDINRILE</sequence>
<name>X1PME4_9ZZZZ</name>
<comment type="caution">
    <text evidence="1">The sequence shown here is derived from an EMBL/GenBank/DDBJ whole genome shotgun (WGS) entry which is preliminary data.</text>
</comment>
<reference evidence="1" key="1">
    <citation type="journal article" date="2014" name="Front. Microbiol.">
        <title>High frequency of phylogenetically diverse reductive dehalogenase-homologous genes in deep subseafloor sedimentary metagenomes.</title>
        <authorList>
            <person name="Kawai M."/>
            <person name="Futagami T."/>
            <person name="Toyoda A."/>
            <person name="Takaki Y."/>
            <person name="Nishi S."/>
            <person name="Hori S."/>
            <person name="Arai W."/>
            <person name="Tsubouchi T."/>
            <person name="Morono Y."/>
            <person name="Uchiyama I."/>
            <person name="Ito T."/>
            <person name="Fujiyama A."/>
            <person name="Inagaki F."/>
            <person name="Takami H."/>
        </authorList>
    </citation>
    <scope>NUCLEOTIDE SEQUENCE</scope>
    <source>
        <strain evidence="1">Expedition CK06-06</strain>
    </source>
</reference>
<dbReference type="EMBL" id="BARV01034106">
    <property type="protein sequence ID" value="GAI56993.1"/>
    <property type="molecule type" value="Genomic_DNA"/>
</dbReference>
<gene>
    <name evidence="1" type="ORF">S06H3_53491</name>
</gene>
<accession>X1PME4</accession>
<dbReference type="AlphaFoldDB" id="X1PME4"/>
<proteinExistence type="predicted"/>
<protein>
    <submittedName>
        <fullName evidence="1">Uncharacterized protein</fullName>
    </submittedName>
</protein>
<evidence type="ECO:0000313" key="1">
    <source>
        <dbReference type="EMBL" id="GAI56993.1"/>
    </source>
</evidence>